<name>G2LPJ0_BUCUM</name>
<dbReference type="PATRIC" id="fig|1005057.4.peg.301"/>
<dbReference type="GO" id="GO:0044780">
    <property type="term" value="P:bacterial-type flagellum assembly"/>
    <property type="evidence" value="ECO:0007669"/>
    <property type="project" value="InterPro"/>
</dbReference>
<dbReference type="eggNOG" id="COG1261">
    <property type="taxonomic scope" value="Bacteria"/>
</dbReference>
<proteinExistence type="inferred from homology"/>
<evidence type="ECO:0000313" key="4">
    <source>
        <dbReference type="Proteomes" id="UP000006139"/>
    </source>
</evidence>
<feature type="domain" description="Flagella basal body P-ring formation protein FlgA SAF" evidence="2">
    <location>
        <begin position="104"/>
        <end position="225"/>
    </location>
</feature>
<dbReference type="AlphaFoldDB" id="G2LPJ0"/>
<dbReference type="InterPro" id="IPR017585">
    <property type="entry name" value="SAF_FlgA"/>
</dbReference>
<keyword evidence="1" id="KW-0574">Periplasm</keyword>
<dbReference type="Gene3D" id="2.30.30.760">
    <property type="match status" value="1"/>
</dbReference>
<evidence type="ECO:0000256" key="1">
    <source>
        <dbReference type="RuleBase" id="RU362063"/>
    </source>
</evidence>
<gene>
    <name evidence="3" type="primary">flgA</name>
    <name evidence="3" type="ORF">BUAMB_315</name>
</gene>
<dbReference type="CDD" id="cd11614">
    <property type="entry name" value="SAF_CpaB_FlgA_like"/>
    <property type="match status" value="1"/>
</dbReference>
<dbReference type="PANTHER" id="PTHR36307:SF1">
    <property type="entry name" value="FLAGELLA BASAL BODY P-RING FORMATION PROTEIN FLGA"/>
    <property type="match status" value="1"/>
</dbReference>
<dbReference type="KEGG" id="buh:BUAMB_315"/>
<sequence>MKIIIYLILLFVLCSVKSFSASINKTDSFILTKQIKNFLKQEKFFNKDDIYVIIHTPLNKKIKYCPKPVFSLLKNTHTFGLVDLLLTCDKLTYYLTVEIQSKGEYVVASKYIPHGMIIKESDVKILIGRVDKLPNHTYRKKKDVIGRVNIRDFFPFQTITSFMTRPFWLVHINQEVDIIIQGSNFTISTKGKALNNGAKNDKIRVKTSTGKIINGFVNQKGEVIISI</sequence>
<comment type="similarity">
    <text evidence="1">Belongs to the FlgA family.</text>
</comment>
<evidence type="ECO:0000313" key="3">
    <source>
        <dbReference type="EMBL" id="AEO08127.1"/>
    </source>
</evidence>
<keyword evidence="3" id="KW-0969">Cilium</keyword>
<keyword evidence="3" id="KW-0966">Cell projection</keyword>
<organism evidence="3 4">
    <name type="scientific">Buchnera aphidicola str. Ua</name>
    <name type="common">Uroleucon ambrosiae</name>
    <dbReference type="NCBI Taxonomy" id="1005057"/>
    <lineage>
        <taxon>Bacteria</taxon>
        <taxon>Pseudomonadati</taxon>
        <taxon>Pseudomonadota</taxon>
        <taxon>Gammaproteobacteria</taxon>
        <taxon>Enterobacterales</taxon>
        <taxon>Erwiniaceae</taxon>
        <taxon>Buchnera</taxon>
    </lineage>
</organism>
<keyword evidence="3" id="KW-0282">Flagellum</keyword>
<dbReference type="EMBL" id="CP002648">
    <property type="protein sequence ID" value="AEO08127.1"/>
    <property type="molecule type" value="Genomic_DNA"/>
</dbReference>
<dbReference type="PANTHER" id="PTHR36307">
    <property type="entry name" value="FLAGELLA BASAL BODY P-RING FORMATION PROTEIN FLGA"/>
    <property type="match status" value="1"/>
</dbReference>
<dbReference type="RefSeq" id="WP_014500031.1">
    <property type="nucleotide sequence ID" value="NC_017259.1"/>
</dbReference>
<dbReference type="STRING" id="1005057.BUAMB_315"/>
<dbReference type="GO" id="GO:0042597">
    <property type="term" value="C:periplasmic space"/>
    <property type="evidence" value="ECO:0007669"/>
    <property type="project" value="UniProtKB-SubCell"/>
</dbReference>
<dbReference type="InterPro" id="IPR039246">
    <property type="entry name" value="Flagellar_FlgA"/>
</dbReference>
<dbReference type="OrthoDB" id="7065435at2"/>
<comment type="function">
    <text evidence="1">Involved in the assembly process of the P-ring formation. It may associate with FlgF on the rod constituting a structure essential for the P-ring assembly or may act as a modulator protein for the P-ring assembly.</text>
</comment>
<keyword evidence="1" id="KW-1005">Bacterial flagellum biogenesis</keyword>
<dbReference type="Pfam" id="PF13144">
    <property type="entry name" value="ChapFlgA"/>
    <property type="match status" value="1"/>
</dbReference>
<comment type="subcellular location">
    <subcellularLocation>
        <location evidence="1">Periplasm</location>
    </subcellularLocation>
</comment>
<reference evidence="3 4" key="1">
    <citation type="journal article" date="2011" name="PLoS Genet.">
        <title>Sequence conservation and functional constraint on intergenic spacers in reduced genomes of the obligate symbiont buchnera.</title>
        <authorList>
            <person name="Degnan P.H."/>
            <person name="Ochman H."/>
            <person name="Moran N.A."/>
        </authorList>
    </citation>
    <scope>NUCLEOTIDE SEQUENCE [LARGE SCALE GENOMIC DNA]</scope>
    <source>
        <strain evidence="3 4">Ua</strain>
    </source>
</reference>
<protein>
    <recommendedName>
        <fullName evidence="1">Flagella basal body P-ring formation protein FlgA</fullName>
    </recommendedName>
</protein>
<accession>G2LPJ0</accession>
<dbReference type="NCBIfam" id="TIGR03170">
    <property type="entry name" value="flgA_cterm"/>
    <property type="match status" value="1"/>
</dbReference>
<dbReference type="HOGENOM" id="CLU_070510_2_0_6"/>
<evidence type="ECO:0000259" key="2">
    <source>
        <dbReference type="Pfam" id="PF13144"/>
    </source>
</evidence>
<dbReference type="Proteomes" id="UP000006139">
    <property type="component" value="Chromosome"/>
</dbReference>